<dbReference type="EMBL" id="MU152361">
    <property type="protein sequence ID" value="KAF9440647.1"/>
    <property type="molecule type" value="Genomic_DNA"/>
</dbReference>
<protein>
    <submittedName>
        <fullName evidence="1">Uncharacterized protein</fullName>
    </submittedName>
</protein>
<comment type="caution">
    <text evidence="1">The sequence shown here is derived from an EMBL/GenBank/DDBJ whole genome shotgun (WGS) entry which is preliminary data.</text>
</comment>
<evidence type="ECO:0000313" key="1">
    <source>
        <dbReference type="EMBL" id="KAF9440647.1"/>
    </source>
</evidence>
<proteinExistence type="predicted"/>
<sequence>MTPPSCCNLKIPCPPGSDAKATEPSHPYFKVSSRLSQKETLKLSSRIRKSKNYVWQNESWLGIPFVESHVLRTERRLLNSGVDVVKESPEIEQTNGTKRERG</sequence>
<accession>A0A9P6BVC7</accession>
<evidence type="ECO:0000313" key="2">
    <source>
        <dbReference type="Proteomes" id="UP000807342"/>
    </source>
</evidence>
<name>A0A9P6BVC7_9AGAR</name>
<reference evidence="1" key="1">
    <citation type="submission" date="2020-11" db="EMBL/GenBank/DDBJ databases">
        <authorList>
            <consortium name="DOE Joint Genome Institute"/>
            <person name="Ahrendt S."/>
            <person name="Riley R."/>
            <person name="Andreopoulos W."/>
            <person name="Labutti K."/>
            <person name="Pangilinan J."/>
            <person name="Ruiz-Duenas F.J."/>
            <person name="Barrasa J.M."/>
            <person name="Sanchez-Garcia M."/>
            <person name="Camarero S."/>
            <person name="Miyauchi S."/>
            <person name="Serrano A."/>
            <person name="Linde D."/>
            <person name="Babiker R."/>
            <person name="Drula E."/>
            <person name="Ayuso-Fernandez I."/>
            <person name="Pacheco R."/>
            <person name="Padilla G."/>
            <person name="Ferreira P."/>
            <person name="Barriuso J."/>
            <person name="Kellner H."/>
            <person name="Castanera R."/>
            <person name="Alfaro M."/>
            <person name="Ramirez L."/>
            <person name="Pisabarro A.G."/>
            <person name="Kuo A."/>
            <person name="Tritt A."/>
            <person name="Lipzen A."/>
            <person name="He G."/>
            <person name="Yan M."/>
            <person name="Ng V."/>
            <person name="Cullen D."/>
            <person name="Martin F."/>
            <person name="Rosso M.-N."/>
            <person name="Henrissat B."/>
            <person name="Hibbett D."/>
            <person name="Martinez A.T."/>
            <person name="Grigoriev I.V."/>
        </authorList>
    </citation>
    <scope>NUCLEOTIDE SEQUENCE</scope>
    <source>
        <strain evidence="1">MF-IS2</strain>
    </source>
</reference>
<dbReference type="AlphaFoldDB" id="A0A9P6BVC7"/>
<dbReference type="Proteomes" id="UP000807342">
    <property type="component" value="Unassembled WGS sequence"/>
</dbReference>
<gene>
    <name evidence="1" type="ORF">P691DRAFT_819181</name>
</gene>
<organism evidence="1 2">
    <name type="scientific">Macrolepiota fuliginosa MF-IS2</name>
    <dbReference type="NCBI Taxonomy" id="1400762"/>
    <lineage>
        <taxon>Eukaryota</taxon>
        <taxon>Fungi</taxon>
        <taxon>Dikarya</taxon>
        <taxon>Basidiomycota</taxon>
        <taxon>Agaricomycotina</taxon>
        <taxon>Agaricomycetes</taxon>
        <taxon>Agaricomycetidae</taxon>
        <taxon>Agaricales</taxon>
        <taxon>Agaricineae</taxon>
        <taxon>Agaricaceae</taxon>
        <taxon>Macrolepiota</taxon>
    </lineage>
</organism>
<keyword evidence="2" id="KW-1185">Reference proteome</keyword>